<evidence type="ECO:0000256" key="7">
    <source>
        <dbReference type="SAM" id="Phobius"/>
    </source>
</evidence>
<feature type="region of interest" description="Disordered" evidence="6">
    <location>
        <begin position="715"/>
        <end position="734"/>
    </location>
</feature>
<comment type="caution">
    <text evidence="9">The sequence shown here is derived from an EMBL/GenBank/DDBJ whole genome shotgun (WGS) entry which is preliminary data.</text>
</comment>
<keyword evidence="4 7" id="KW-1133">Transmembrane helix</keyword>
<feature type="transmembrane region" description="Helical" evidence="7">
    <location>
        <begin position="194"/>
        <end position="217"/>
    </location>
</feature>
<dbReference type="Pfam" id="PF00324">
    <property type="entry name" value="AA_permease"/>
    <property type="match status" value="1"/>
</dbReference>
<accession>A0A3D8RCP5</accession>
<protein>
    <recommendedName>
        <fullName evidence="8">Amino acid permease/ SLC12A domain-containing protein</fullName>
    </recommendedName>
</protein>
<feature type="transmembrane region" description="Helical" evidence="7">
    <location>
        <begin position="409"/>
        <end position="431"/>
    </location>
</feature>
<dbReference type="GO" id="GO:0016020">
    <property type="term" value="C:membrane"/>
    <property type="evidence" value="ECO:0007669"/>
    <property type="project" value="UniProtKB-SubCell"/>
</dbReference>
<keyword evidence="10" id="KW-1185">Reference proteome</keyword>
<feature type="transmembrane region" description="Helical" evidence="7">
    <location>
        <begin position="149"/>
        <end position="173"/>
    </location>
</feature>
<dbReference type="Proteomes" id="UP000256645">
    <property type="component" value="Unassembled WGS sequence"/>
</dbReference>
<evidence type="ECO:0000256" key="6">
    <source>
        <dbReference type="SAM" id="MobiDB-lite"/>
    </source>
</evidence>
<dbReference type="Pfam" id="PF11951">
    <property type="entry name" value="Fungal_trans_2"/>
    <property type="match status" value="1"/>
</dbReference>
<evidence type="ECO:0000256" key="2">
    <source>
        <dbReference type="ARBA" id="ARBA00022448"/>
    </source>
</evidence>
<reference evidence="9 10" key="1">
    <citation type="journal article" date="2018" name="IMA Fungus">
        <title>IMA Genome-F 9: Draft genome sequence of Annulohypoxylon stygium, Aspergillus mulundensis, Berkeleyomyces basicola (syn. Thielaviopsis basicola), Ceratocystis smalleyi, two Cercospora beticola strains, Coleophoma cylindrospora, Fusarium fracticaudum, Phialophora cf. hyalina, and Morchella septimelata.</title>
        <authorList>
            <person name="Wingfield B.D."/>
            <person name="Bills G.F."/>
            <person name="Dong Y."/>
            <person name="Huang W."/>
            <person name="Nel W.J."/>
            <person name="Swalarsk-Parry B.S."/>
            <person name="Vaghefi N."/>
            <person name="Wilken P.M."/>
            <person name="An Z."/>
            <person name="de Beer Z.W."/>
            <person name="De Vos L."/>
            <person name="Chen L."/>
            <person name="Duong T.A."/>
            <person name="Gao Y."/>
            <person name="Hammerbacher A."/>
            <person name="Kikkert J.R."/>
            <person name="Li Y."/>
            <person name="Li H."/>
            <person name="Li K."/>
            <person name="Li Q."/>
            <person name="Liu X."/>
            <person name="Ma X."/>
            <person name="Naidoo K."/>
            <person name="Pethybridge S.J."/>
            <person name="Sun J."/>
            <person name="Steenkamp E.T."/>
            <person name="van der Nest M.A."/>
            <person name="van Wyk S."/>
            <person name="Wingfield M.J."/>
            <person name="Xiong C."/>
            <person name="Yue Q."/>
            <person name="Zhang X."/>
        </authorList>
    </citation>
    <scope>NUCLEOTIDE SEQUENCE [LARGE SCALE GENOMIC DNA]</scope>
    <source>
        <strain evidence="9 10">BP6252</strain>
    </source>
</reference>
<feature type="transmembrane region" description="Helical" evidence="7">
    <location>
        <begin position="229"/>
        <end position="251"/>
    </location>
</feature>
<dbReference type="STRING" id="1849047.A0A3D8RCP5"/>
<keyword evidence="3 7" id="KW-0812">Transmembrane</keyword>
<dbReference type="PANTHER" id="PTHR43495:SF5">
    <property type="entry name" value="GAMMA-AMINOBUTYRIC ACID PERMEASE"/>
    <property type="match status" value="1"/>
</dbReference>
<dbReference type="OrthoDB" id="3900342at2759"/>
<sequence>MAFYNDPATNRQSQAPSPSWIPDWLGGYQPGRVRINSMQSEELLELPAQPRPARLPRSAYALGNENTPNNNAHINEGPTINRITESNVNSLSDASPIVIREINHNTYDPSRAVKRELQNYHIFFIALSGTLGVGLYVQGGAMLRLGGPWALIFSFVALSLLAYSVMQCITEMLCIWPIPGALHIFVAKFIDEELGLAVGLAYWFSNSMGFAAILIAFSQEVATWSSSGLLRGFFSLSTVPLVILLINMLGVKPYATIELVFGSLKLLFVATVLTILLAIRLGAGENQASFNSIWHPKHYDTEAAKNYTAAFLMCLPIAAFAFVGIEMSAATALEARVETRQAPVAALKSPATRLPILVGFIYFIGGVMIAVNIDSNDSFLPQQGWVKSESSSSRSAFVLIAQASKIPGLGTVFTIFLVITAVTAANTDLYIASRTLFSLARPLPPASKLQYFGKTHGQVPIRALVMSCFFLWVPFLSYAKNSTVTSVFDVMSAMSSVSCVMVWFFECWAFYNFFRCTRKHERLFRLNSELVPGLARFHDPDDPERNYEWHSHFQPWTARFAMFGCLFILTVANSASQWKGFNSDAFLGSFLSPIIVFVLWIALKLRSFGLRRDRPWVFGVRIIQDGIEAERTFKELHDITQGSIPQSTNIPPDIRALGPIREFFRSFPSQNMNSGQQDSEQTLRFISSEQPPYLSPDTQALIRTHVMEDFVRKGRQRKDNAPARGTTQPTGTAGRVRRFKLQSGELRPTFTQPKQPFMPTVNSLLTTSAGEQVQQTSNGSIFWGSYGSHPALISASEQPSILQDTMRSQAGPSLEGSAFTQRSVTQDLGVGLLDPFDTLPFPLNSRLDLLIRNYHMRIGATPLMRTLRKNILELSLHDEALFHVTMSHSAAYWNSLTQRGHPKEGLVHLAEAVKVIRKRLNNPLAHNSDGTVGAIAAMACYEVDITKYSPPNLLVNMDLGNNWIVI</sequence>
<keyword evidence="2" id="KW-0813">Transport</keyword>
<evidence type="ECO:0000256" key="1">
    <source>
        <dbReference type="ARBA" id="ARBA00004141"/>
    </source>
</evidence>
<organism evidence="9 10">
    <name type="scientific">Coleophoma cylindrospora</name>
    <dbReference type="NCBI Taxonomy" id="1849047"/>
    <lineage>
        <taxon>Eukaryota</taxon>
        <taxon>Fungi</taxon>
        <taxon>Dikarya</taxon>
        <taxon>Ascomycota</taxon>
        <taxon>Pezizomycotina</taxon>
        <taxon>Leotiomycetes</taxon>
        <taxon>Helotiales</taxon>
        <taxon>Dermateaceae</taxon>
        <taxon>Coleophoma</taxon>
    </lineage>
</organism>
<feature type="transmembrane region" description="Helical" evidence="7">
    <location>
        <begin position="354"/>
        <end position="373"/>
    </location>
</feature>
<feature type="transmembrane region" description="Helical" evidence="7">
    <location>
        <begin position="459"/>
        <end position="479"/>
    </location>
</feature>
<proteinExistence type="predicted"/>
<dbReference type="AlphaFoldDB" id="A0A3D8RCP5"/>
<gene>
    <name evidence="9" type="ORF">BP6252_08207</name>
</gene>
<dbReference type="InterPro" id="IPR004841">
    <property type="entry name" value="AA-permease/SLC12A_dom"/>
</dbReference>
<evidence type="ECO:0000259" key="8">
    <source>
        <dbReference type="Pfam" id="PF00324"/>
    </source>
</evidence>
<feature type="transmembrane region" description="Helical" evidence="7">
    <location>
        <begin position="309"/>
        <end position="333"/>
    </location>
</feature>
<feature type="transmembrane region" description="Helical" evidence="7">
    <location>
        <begin position="585"/>
        <end position="603"/>
    </location>
</feature>
<name>A0A3D8RCP5_9HELO</name>
<feature type="domain" description="Amino acid permease/ SLC12A" evidence="8">
    <location>
        <begin position="121"/>
        <end position="521"/>
    </location>
</feature>
<evidence type="ECO:0000313" key="10">
    <source>
        <dbReference type="Proteomes" id="UP000256645"/>
    </source>
</evidence>
<feature type="region of interest" description="Disordered" evidence="6">
    <location>
        <begin position="1"/>
        <end position="22"/>
    </location>
</feature>
<feature type="transmembrane region" description="Helical" evidence="7">
    <location>
        <begin position="491"/>
        <end position="514"/>
    </location>
</feature>
<evidence type="ECO:0000256" key="3">
    <source>
        <dbReference type="ARBA" id="ARBA00022692"/>
    </source>
</evidence>
<comment type="subcellular location">
    <subcellularLocation>
        <location evidence="1">Membrane</location>
        <topology evidence="1">Multi-pass membrane protein</topology>
    </subcellularLocation>
</comment>
<dbReference type="EMBL" id="PDLM01000008">
    <property type="protein sequence ID" value="RDW71644.1"/>
    <property type="molecule type" value="Genomic_DNA"/>
</dbReference>
<feature type="compositionally biased region" description="Polar residues" evidence="6">
    <location>
        <begin position="7"/>
        <end position="17"/>
    </location>
</feature>
<feature type="transmembrane region" description="Helical" evidence="7">
    <location>
        <begin position="120"/>
        <end position="137"/>
    </location>
</feature>
<feature type="transmembrane region" description="Helical" evidence="7">
    <location>
        <begin position="263"/>
        <end position="283"/>
    </location>
</feature>
<dbReference type="Gene3D" id="1.20.1740.10">
    <property type="entry name" value="Amino acid/polyamine transporter I"/>
    <property type="match status" value="1"/>
</dbReference>
<keyword evidence="5 7" id="KW-0472">Membrane</keyword>
<evidence type="ECO:0000313" key="9">
    <source>
        <dbReference type="EMBL" id="RDW71644.1"/>
    </source>
</evidence>
<dbReference type="GO" id="GO:0055085">
    <property type="term" value="P:transmembrane transport"/>
    <property type="evidence" value="ECO:0007669"/>
    <property type="project" value="InterPro"/>
</dbReference>
<dbReference type="InterPro" id="IPR021858">
    <property type="entry name" value="Fun_TF"/>
</dbReference>
<evidence type="ECO:0000256" key="5">
    <source>
        <dbReference type="ARBA" id="ARBA00023136"/>
    </source>
</evidence>
<dbReference type="PANTHER" id="PTHR43495">
    <property type="entry name" value="GABA PERMEASE"/>
    <property type="match status" value="1"/>
</dbReference>
<evidence type="ECO:0000256" key="4">
    <source>
        <dbReference type="ARBA" id="ARBA00022989"/>
    </source>
</evidence>